<dbReference type="GO" id="GO:0015171">
    <property type="term" value="F:amino acid transmembrane transporter activity"/>
    <property type="evidence" value="ECO:0007669"/>
    <property type="project" value="TreeGrafter"/>
</dbReference>
<feature type="transmembrane region" description="Helical" evidence="2">
    <location>
        <begin position="65"/>
        <end position="83"/>
    </location>
</feature>
<reference evidence="4" key="1">
    <citation type="submission" date="2013-10" db="EMBL/GenBank/DDBJ databases">
        <authorList>
            <person name="Crossman L."/>
        </authorList>
    </citation>
    <scope>NUCLEOTIDE SEQUENCE</scope>
</reference>
<dbReference type="EMBL" id="CBVR010000022">
    <property type="protein sequence ID" value="CDK35589.1"/>
    <property type="molecule type" value="Genomic_DNA"/>
</dbReference>
<keyword evidence="2" id="KW-0472">Membrane</keyword>
<dbReference type="AlphaFoldDB" id="V6DLN5"/>
<comment type="caution">
    <text evidence="4">The sequence shown here is derived from an EMBL/GenBank/DDBJ whole genome shotgun (WGS) entry which is preliminary data.</text>
</comment>
<evidence type="ECO:0000256" key="1">
    <source>
        <dbReference type="ARBA" id="ARBA00022448"/>
    </source>
</evidence>
<evidence type="ECO:0000313" key="4">
    <source>
        <dbReference type="EMBL" id="CDK35589.1"/>
    </source>
</evidence>
<evidence type="ECO:0000256" key="2">
    <source>
        <dbReference type="SAM" id="Phobius"/>
    </source>
</evidence>
<dbReference type="Pfam" id="PF13906">
    <property type="entry name" value="AA_permease_C"/>
    <property type="match status" value="1"/>
</dbReference>
<keyword evidence="2" id="KW-0812">Transmembrane</keyword>
<organism evidence="4">
    <name type="scientific">Ligilactobacillus salivarius cp400</name>
    <dbReference type="NCBI Taxonomy" id="1273133"/>
    <lineage>
        <taxon>Bacteria</taxon>
        <taxon>Bacillati</taxon>
        <taxon>Bacillota</taxon>
        <taxon>Bacilli</taxon>
        <taxon>Lactobacillales</taxon>
        <taxon>Lactobacillaceae</taxon>
        <taxon>Ligilactobacillus</taxon>
    </lineage>
</organism>
<feature type="domain" description="Cationic amino acid transporter C-terminal" evidence="3">
    <location>
        <begin position="38"/>
        <end position="87"/>
    </location>
</feature>
<dbReference type="InterPro" id="IPR029485">
    <property type="entry name" value="CAT_C"/>
</dbReference>
<keyword evidence="2" id="KW-1133">Transmembrane helix</keyword>
<evidence type="ECO:0000259" key="3">
    <source>
        <dbReference type="Pfam" id="PF13906"/>
    </source>
</evidence>
<dbReference type="PANTHER" id="PTHR43243:SF4">
    <property type="entry name" value="CATIONIC AMINO ACID TRANSPORTER 4"/>
    <property type="match status" value="1"/>
</dbReference>
<feature type="transmembrane region" description="Helical" evidence="2">
    <location>
        <begin position="6"/>
        <end position="28"/>
    </location>
</feature>
<protein>
    <submittedName>
        <fullName evidence="4">Amino acid permease-associated region</fullName>
    </submittedName>
</protein>
<accession>V6DLN5</accession>
<name>V6DLN5_9LACO</name>
<proteinExistence type="predicted"/>
<dbReference type="Gene3D" id="1.20.1740.10">
    <property type="entry name" value="Amino acid/polyamine transporter I"/>
    <property type="match status" value="1"/>
</dbReference>
<reference evidence="4" key="2">
    <citation type="journal article" date="2014" name="Genome Announc.">
        <title>Draft Genome Sequence of a Novel Lactobacillus salivarius Strain Isolated from Piglet.</title>
        <authorList>
            <person name="Mackenzie D.A."/>
            <person name="McLay K."/>
            <person name="Roos S."/>
            <person name="Walter J."/>
            <person name="Swarbreck D."/>
            <person name="Drou N."/>
            <person name="Crossman L.C."/>
            <person name="Juge N."/>
        </authorList>
    </citation>
    <scope>NUCLEOTIDE SEQUENCE [LARGE SCALE GENOMIC DNA]</scope>
    <source>
        <strain>cp400</strain>
    </source>
</reference>
<feature type="transmembrane region" description="Helical" evidence="2">
    <location>
        <begin position="40"/>
        <end position="59"/>
    </location>
</feature>
<dbReference type="PANTHER" id="PTHR43243">
    <property type="entry name" value="INNER MEMBRANE TRANSPORTER YGJI-RELATED"/>
    <property type="match status" value="1"/>
</dbReference>
<gene>
    <name evidence="4" type="ORF">LSCP400_14001</name>
</gene>
<keyword evidence="1" id="KW-0813">Transport</keyword>
<sequence length="99" mass="11061">MDMRNLALIANVGSLAVFSLISLIVILLRKQPDLPRPFKVPFGNILPILSIVVCVVLMINITLPAWISYFIWLGIGLLFYLGYSVRHVDVNQEHAGEAE</sequence>